<dbReference type="PANTHER" id="PTHR21497:SF39">
    <property type="entry name" value="E3 UBIQUITIN-PROTEIN LIGASE UBR3"/>
    <property type="match status" value="1"/>
</dbReference>
<dbReference type="HOGENOM" id="CLU_000651_2_1_1"/>
<dbReference type="GO" id="GO:0005737">
    <property type="term" value="C:cytoplasm"/>
    <property type="evidence" value="ECO:0007669"/>
    <property type="project" value="TreeGrafter"/>
</dbReference>
<evidence type="ECO:0000313" key="5">
    <source>
        <dbReference type="Proteomes" id="UP000682892"/>
    </source>
</evidence>
<keyword evidence="1" id="KW-0862">Zinc</keyword>
<reference evidence="4" key="1">
    <citation type="submission" date="2005-10" db="EMBL/GenBank/DDBJ databases">
        <authorList>
            <person name="Loftus B.J."/>
            <person name="Nene V.M."/>
            <person name="Hannick L.I."/>
            <person name="Bidwell S."/>
            <person name="Haas B."/>
            <person name="Amedeo P."/>
            <person name="Orvis J."/>
            <person name="Wortman J.R."/>
            <person name="White O.R."/>
            <person name="Salzberg S."/>
            <person name="Shumway M."/>
            <person name="Koo H."/>
            <person name="Zhao Y."/>
            <person name="Holmes M."/>
            <person name="Miller J."/>
            <person name="Schatz M."/>
            <person name="Pop M."/>
            <person name="Pai G."/>
            <person name="Utterback T."/>
            <person name="Rogers Y.-H."/>
            <person name="Kravitz S."/>
            <person name="Fraser C.M."/>
        </authorList>
    </citation>
    <scope>NUCLEOTIDE SEQUENCE</scope>
    <source>
        <strain evidence="4">Liverpool</strain>
    </source>
</reference>
<organism evidence="4 5">
    <name type="scientific">Aedes aegypti</name>
    <name type="common">Yellowfever mosquito</name>
    <name type="synonym">Culex aegypti</name>
    <dbReference type="NCBI Taxonomy" id="7159"/>
    <lineage>
        <taxon>Eukaryota</taxon>
        <taxon>Metazoa</taxon>
        <taxon>Ecdysozoa</taxon>
        <taxon>Arthropoda</taxon>
        <taxon>Hexapoda</taxon>
        <taxon>Insecta</taxon>
        <taxon>Pterygota</taxon>
        <taxon>Neoptera</taxon>
        <taxon>Endopterygota</taxon>
        <taxon>Diptera</taxon>
        <taxon>Nematocera</taxon>
        <taxon>Culicoidea</taxon>
        <taxon>Culicidae</taxon>
        <taxon>Culicinae</taxon>
        <taxon>Aedini</taxon>
        <taxon>Aedes</taxon>
        <taxon>Stegomyia</taxon>
    </lineage>
</organism>
<dbReference type="PhylomeDB" id="Q16LM2"/>
<dbReference type="GO" id="GO:0000151">
    <property type="term" value="C:ubiquitin ligase complex"/>
    <property type="evidence" value="ECO:0007669"/>
    <property type="project" value="TreeGrafter"/>
</dbReference>
<protein>
    <recommendedName>
        <fullName evidence="1">E3 ubiquitin-protein ligase</fullName>
        <ecNumber evidence="1">2.3.2.27</ecNumber>
    </recommendedName>
</protein>
<dbReference type="AlphaFoldDB" id="Q16LM2"/>
<comment type="catalytic activity">
    <reaction evidence="1">
        <text>S-ubiquitinyl-[E2 ubiquitin-conjugating enzyme]-L-cysteine + [acceptor protein]-L-lysine = [E2 ubiquitin-conjugating enzyme]-L-cysteine + N(6)-ubiquitinyl-[acceptor protein]-L-lysine.</text>
        <dbReference type="EC" id="2.3.2.27"/>
    </reaction>
</comment>
<name>Q16LM2_AEDAE</name>
<keyword evidence="1" id="KW-0808">Transferase</keyword>
<evidence type="ECO:0000256" key="2">
    <source>
        <dbReference type="SAM" id="MobiDB-lite"/>
    </source>
</evidence>
<dbReference type="GO" id="GO:0061630">
    <property type="term" value="F:ubiquitin protein ligase activity"/>
    <property type="evidence" value="ECO:0007669"/>
    <property type="project" value="UniProtKB-UniRule"/>
</dbReference>
<dbReference type="STRING" id="7159.Q16LM2"/>
<feature type="non-terminal residue" evidence="4">
    <location>
        <position position="1"/>
    </location>
</feature>
<dbReference type="EMBL" id="CH477900">
    <property type="protein sequence ID" value="EAT35225.1"/>
    <property type="molecule type" value="Genomic_DNA"/>
</dbReference>
<dbReference type="GO" id="GO:0008270">
    <property type="term" value="F:zinc ion binding"/>
    <property type="evidence" value="ECO:0007669"/>
    <property type="project" value="UniProtKB-UniRule"/>
</dbReference>
<keyword evidence="1" id="KW-0863">Zinc-finger</keyword>
<evidence type="ECO:0000313" key="4">
    <source>
        <dbReference type="EMBL" id="EAT35225.1"/>
    </source>
</evidence>
<dbReference type="Proteomes" id="UP000682892">
    <property type="component" value="Unassembled WGS sequence"/>
</dbReference>
<dbReference type="Pfam" id="PF18995">
    <property type="entry name" value="PRT6_C"/>
    <property type="match status" value="1"/>
</dbReference>
<dbReference type="UniPathway" id="UPA00143"/>
<proteinExistence type="inferred from homology"/>
<comment type="pathway">
    <text evidence="1">Protein modification; protein ubiquitination.</text>
</comment>
<dbReference type="InterPro" id="IPR044046">
    <property type="entry name" value="E3_ligase_UBR-like_C"/>
</dbReference>
<comment type="similarity">
    <text evidence="1">Belongs to the E3 ubiquitin-protein ligase UBR1-like family.</text>
</comment>
<sequence>YFTCIVKVMYNLLYYQIVLQLCTHLTDDQCEFLVEQYSSAPQIREKGVRSIGAAMAFVLNNLERCRYIRSDSVLMTDHSSMMDLSDGGSSSTSKPSTPNGATSTSGQLDLAMLEKHLQRLCLPFLKVAALLRHHIYHAEIPGIPGPHWEFSRLVYYLELVTVSMDLDKFNASKALCFLPGTELALPKFWCDQLREIRPTYESTRSLIVSQHIEWKQPRLLGLPREYERLFTHYHEQPCPKCQNVPKESSICLLCGTIVCLKQACCKEQECCEAVRHSISCGGGTGIFLVVTSTYIIIIRGRRACLWGSLYLDDYDEEDRDLKRGKPLYLSEDRFNLLESQWLSHRFAHTKHTWVWHRDSL</sequence>
<dbReference type="EC" id="2.3.2.27" evidence="1"/>
<dbReference type="GO" id="GO:0016567">
    <property type="term" value="P:protein ubiquitination"/>
    <property type="evidence" value="ECO:0007669"/>
    <property type="project" value="UniProtKB-UniRule"/>
</dbReference>
<keyword evidence="1" id="KW-0479">Metal-binding</keyword>
<gene>
    <name evidence="4" type="ORF">AaeL_AAEL012599</name>
</gene>
<dbReference type="PANTHER" id="PTHR21497">
    <property type="entry name" value="UBIQUITIN LIGASE E3 ALPHA-RELATED"/>
    <property type="match status" value="1"/>
</dbReference>
<comment type="function">
    <text evidence="1">Ubiquitin ligase protein which is a component of the N-end rule pathway. Recognizes and binds to proteins bearing specific N-terminal residues that are destabilizing according to the N-end rule, leading to their ubiquitination and subsequent degradation.</text>
</comment>
<dbReference type="GO" id="GO:0071596">
    <property type="term" value="P:ubiquitin-dependent protein catabolic process via the N-end rule pathway"/>
    <property type="evidence" value="ECO:0007669"/>
    <property type="project" value="UniProtKB-UniRule"/>
</dbReference>
<evidence type="ECO:0000256" key="1">
    <source>
        <dbReference type="RuleBase" id="RU366018"/>
    </source>
</evidence>
<dbReference type="VEuPathDB" id="VectorBase:AAEL020236"/>
<dbReference type="InterPro" id="IPR039164">
    <property type="entry name" value="UBR1-like"/>
</dbReference>
<dbReference type="OMA" id="WCLEVTT"/>
<feature type="domain" description="E3 ubiquitin-protein ligase UBR-like C-terminal" evidence="3">
    <location>
        <begin position="2"/>
        <end position="343"/>
    </location>
</feature>
<keyword evidence="1" id="KW-0833">Ubl conjugation pathway</keyword>
<accession>Q16LM2</accession>
<evidence type="ECO:0000259" key="3">
    <source>
        <dbReference type="Pfam" id="PF18995"/>
    </source>
</evidence>
<reference evidence="4" key="3">
    <citation type="submission" date="2012-09" db="EMBL/GenBank/DDBJ databases">
        <authorList>
            <consortium name="VectorBase"/>
        </authorList>
    </citation>
    <scope>NUCLEOTIDE SEQUENCE</scope>
    <source>
        <strain evidence="4">Liverpool</strain>
    </source>
</reference>
<feature type="region of interest" description="Disordered" evidence="2">
    <location>
        <begin position="82"/>
        <end position="105"/>
    </location>
</feature>
<feature type="compositionally biased region" description="Low complexity" evidence="2">
    <location>
        <begin position="82"/>
        <end position="98"/>
    </location>
</feature>
<reference evidence="4" key="2">
    <citation type="journal article" date="2007" name="Science">
        <title>Genome sequence of Aedes aegypti, a major arbovirus vector.</title>
        <authorList>
            <person name="Nene V."/>
            <person name="Wortman J.R."/>
            <person name="Lawson D."/>
            <person name="Haas B."/>
            <person name="Kodira C."/>
            <person name="Tu Z.J."/>
            <person name="Loftus B."/>
            <person name="Xi Z."/>
            <person name="Megy K."/>
            <person name="Grabherr M."/>
            <person name="Ren Q."/>
            <person name="Zdobnov E.M."/>
            <person name="Lobo N.F."/>
            <person name="Campbell K.S."/>
            <person name="Brown S.E."/>
            <person name="Bonaldo M.F."/>
            <person name="Zhu J."/>
            <person name="Sinkins S.P."/>
            <person name="Hogenkamp D.G."/>
            <person name="Amedeo P."/>
            <person name="Arensburger P."/>
            <person name="Atkinson P.W."/>
            <person name="Bidwell S."/>
            <person name="Biedler J."/>
            <person name="Birney E."/>
            <person name="Bruggner R.V."/>
            <person name="Costas J."/>
            <person name="Coy M.R."/>
            <person name="Crabtree J."/>
            <person name="Crawford M."/>
            <person name="Debruyn B."/>
            <person name="Decaprio D."/>
            <person name="Eiglmeier K."/>
            <person name="Eisenstadt E."/>
            <person name="El-Dorry H."/>
            <person name="Gelbart W.M."/>
            <person name="Gomes S.L."/>
            <person name="Hammond M."/>
            <person name="Hannick L.I."/>
            <person name="Hogan J.R."/>
            <person name="Holmes M.H."/>
            <person name="Jaffe D."/>
            <person name="Johnston J.S."/>
            <person name="Kennedy R.C."/>
            <person name="Koo H."/>
            <person name="Kravitz S."/>
            <person name="Kriventseva E.V."/>
            <person name="Kulp D."/>
            <person name="Labutti K."/>
            <person name="Lee E."/>
            <person name="Li S."/>
            <person name="Lovin D.D."/>
            <person name="Mao C."/>
            <person name="Mauceli E."/>
            <person name="Menck C.F."/>
            <person name="Miller J.R."/>
            <person name="Montgomery P."/>
            <person name="Mori A."/>
            <person name="Nascimento A.L."/>
            <person name="Naveira H.F."/>
            <person name="Nusbaum C."/>
            <person name="O'leary S."/>
            <person name="Orvis J."/>
            <person name="Pertea M."/>
            <person name="Quesneville H."/>
            <person name="Reidenbach K.R."/>
            <person name="Rogers Y.H."/>
            <person name="Roth C.W."/>
            <person name="Schneider J.R."/>
            <person name="Schatz M."/>
            <person name="Shumway M."/>
            <person name="Stanke M."/>
            <person name="Stinson E.O."/>
            <person name="Tubio J.M."/>
            <person name="Vanzee J.P."/>
            <person name="Verjovski-Almeida S."/>
            <person name="Werner D."/>
            <person name="White O."/>
            <person name="Wyder S."/>
            <person name="Zeng Q."/>
            <person name="Zhao Q."/>
            <person name="Zhao Y."/>
            <person name="Hill C.A."/>
            <person name="Raikhel A.S."/>
            <person name="Soares M.B."/>
            <person name="Knudson D.L."/>
            <person name="Lee N.H."/>
            <person name="Galagan J."/>
            <person name="Salzberg S.L."/>
            <person name="Paulsen I.T."/>
            <person name="Dimopoulos G."/>
            <person name="Collins F.H."/>
            <person name="Birren B."/>
            <person name="Fraser-Liggett C.M."/>
            <person name="Severson D.W."/>
        </authorList>
    </citation>
    <scope>NUCLEOTIDE SEQUENCE [LARGE SCALE GENOMIC DNA]</scope>
    <source>
        <strain evidence="4">Liverpool</strain>
    </source>
</reference>